<keyword evidence="4" id="KW-0411">Iron-sulfur</keyword>
<name>A0A9X3F6T6_9BACT</name>
<dbReference type="GO" id="GO:0051537">
    <property type="term" value="F:2 iron, 2 sulfur cluster binding"/>
    <property type="evidence" value="ECO:0007669"/>
    <property type="project" value="UniProtKB-KW"/>
</dbReference>
<comment type="caution">
    <text evidence="8">The sequence shown here is derived from an EMBL/GenBank/DDBJ whole genome shotgun (WGS) entry which is preliminary data.</text>
</comment>
<dbReference type="GO" id="GO:0016020">
    <property type="term" value="C:membrane"/>
    <property type="evidence" value="ECO:0007669"/>
    <property type="project" value="InterPro"/>
</dbReference>
<reference evidence="8" key="1">
    <citation type="submission" date="2022-11" db="EMBL/GenBank/DDBJ databases">
        <title>Marilongibacter aestuarii gen. nov., sp. nov., isolated from tidal flat sediment.</title>
        <authorList>
            <person name="Jiayan W."/>
        </authorList>
    </citation>
    <scope>NUCLEOTIDE SEQUENCE</scope>
    <source>
        <strain evidence="8">Z1-6</strain>
    </source>
</reference>
<accession>A0A9X3F6T6</accession>
<keyword evidence="2" id="KW-0479">Metal-binding</keyword>
<dbReference type="InterPro" id="IPR014349">
    <property type="entry name" value="Rieske_Fe-S_prot"/>
</dbReference>
<evidence type="ECO:0000256" key="2">
    <source>
        <dbReference type="ARBA" id="ARBA00022723"/>
    </source>
</evidence>
<protein>
    <submittedName>
        <fullName evidence="8">Rieske (2Fe-2S) protein</fullName>
    </submittedName>
</protein>
<evidence type="ECO:0000256" key="1">
    <source>
        <dbReference type="ARBA" id="ARBA00022714"/>
    </source>
</evidence>
<proteinExistence type="predicted"/>
<organism evidence="8 9">
    <name type="scientific">Draconibacterium aestuarii</name>
    <dbReference type="NCBI Taxonomy" id="2998507"/>
    <lineage>
        <taxon>Bacteria</taxon>
        <taxon>Pseudomonadati</taxon>
        <taxon>Bacteroidota</taxon>
        <taxon>Bacteroidia</taxon>
        <taxon>Marinilabiliales</taxon>
        <taxon>Prolixibacteraceae</taxon>
        <taxon>Draconibacterium</taxon>
    </lineage>
</organism>
<dbReference type="Pfam" id="PF00355">
    <property type="entry name" value="Rieske"/>
    <property type="match status" value="1"/>
</dbReference>
<keyword evidence="3" id="KW-0408">Iron</keyword>
<evidence type="ECO:0000313" key="8">
    <source>
        <dbReference type="EMBL" id="MCY1720872.1"/>
    </source>
</evidence>
<evidence type="ECO:0000256" key="3">
    <source>
        <dbReference type="ARBA" id="ARBA00023004"/>
    </source>
</evidence>
<dbReference type="InterPro" id="IPR005805">
    <property type="entry name" value="Rieske_Fe-S_prot_C"/>
</dbReference>
<evidence type="ECO:0000259" key="7">
    <source>
        <dbReference type="PROSITE" id="PS51296"/>
    </source>
</evidence>
<dbReference type="Gene3D" id="2.102.10.10">
    <property type="entry name" value="Rieske [2Fe-2S] iron-sulphur domain"/>
    <property type="match status" value="1"/>
</dbReference>
<sequence>MMERKEFIKKFAVSGSILLTAPVLFNSCSDEGEDMEPTNPDNSKDIIIDLNAASSANLGNVGGYIYSGSIIVFRTGETNYMALSKACTHQGCDVEYNHASGNVPCPCHGSKYTTAGVVTEGPATRNLTKYNVVKSGNTLKIS</sequence>
<keyword evidence="5" id="KW-1015">Disulfide bond</keyword>
<dbReference type="InterPro" id="IPR036922">
    <property type="entry name" value="Rieske_2Fe-2S_sf"/>
</dbReference>
<dbReference type="CDD" id="cd03467">
    <property type="entry name" value="Rieske"/>
    <property type="match status" value="1"/>
</dbReference>
<dbReference type="PRINTS" id="PR00162">
    <property type="entry name" value="RIESKE"/>
</dbReference>
<dbReference type="PANTHER" id="PTHR10134">
    <property type="entry name" value="CYTOCHROME B-C1 COMPLEX SUBUNIT RIESKE, MITOCHONDRIAL"/>
    <property type="match status" value="1"/>
</dbReference>
<evidence type="ECO:0000256" key="6">
    <source>
        <dbReference type="ARBA" id="ARBA00034078"/>
    </source>
</evidence>
<evidence type="ECO:0000313" key="9">
    <source>
        <dbReference type="Proteomes" id="UP001145087"/>
    </source>
</evidence>
<dbReference type="Proteomes" id="UP001145087">
    <property type="component" value="Unassembled WGS sequence"/>
</dbReference>
<dbReference type="GO" id="GO:0046872">
    <property type="term" value="F:metal ion binding"/>
    <property type="evidence" value="ECO:0007669"/>
    <property type="project" value="UniProtKB-KW"/>
</dbReference>
<dbReference type="EMBL" id="JAPOHD010000022">
    <property type="protein sequence ID" value="MCY1720872.1"/>
    <property type="molecule type" value="Genomic_DNA"/>
</dbReference>
<keyword evidence="9" id="KW-1185">Reference proteome</keyword>
<dbReference type="SUPFAM" id="SSF50022">
    <property type="entry name" value="ISP domain"/>
    <property type="match status" value="1"/>
</dbReference>
<comment type="cofactor">
    <cofactor evidence="6">
        <name>[2Fe-2S] cluster</name>
        <dbReference type="ChEBI" id="CHEBI:190135"/>
    </cofactor>
</comment>
<feature type="domain" description="Rieske" evidence="7">
    <location>
        <begin position="50"/>
        <end position="141"/>
    </location>
</feature>
<evidence type="ECO:0000256" key="4">
    <source>
        <dbReference type="ARBA" id="ARBA00023014"/>
    </source>
</evidence>
<dbReference type="AlphaFoldDB" id="A0A9X3F6T6"/>
<dbReference type="InterPro" id="IPR017941">
    <property type="entry name" value="Rieske_2Fe-2S"/>
</dbReference>
<dbReference type="RefSeq" id="WP_343333205.1">
    <property type="nucleotide sequence ID" value="NZ_JAPOHD010000022.1"/>
</dbReference>
<evidence type="ECO:0000256" key="5">
    <source>
        <dbReference type="ARBA" id="ARBA00023157"/>
    </source>
</evidence>
<gene>
    <name evidence="8" type="ORF">OU798_10985</name>
</gene>
<keyword evidence="1" id="KW-0001">2Fe-2S</keyword>
<dbReference type="PROSITE" id="PS51296">
    <property type="entry name" value="RIESKE"/>
    <property type="match status" value="1"/>
</dbReference>